<dbReference type="PROSITE" id="PS50119">
    <property type="entry name" value="ZF_BBOX"/>
    <property type="match status" value="1"/>
</dbReference>
<feature type="region of interest" description="Disordered" evidence="5">
    <location>
        <begin position="83"/>
        <end position="158"/>
    </location>
</feature>
<reference evidence="8" key="1">
    <citation type="journal article" date="2010" name="Nat. Biotechnol.">
        <title>Draft genome sequence of the oilseed species Ricinus communis.</title>
        <authorList>
            <person name="Chan A.P."/>
            <person name="Crabtree J."/>
            <person name="Zhao Q."/>
            <person name="Lorenzi H."/>
            <person name="Orvis J."/>
            <person name="Puiu D."/>
            <person name="Melake-Berhan A."/>
            <person name="Jones K.M."/>
            <person name="Redman J."/>
            <person name="Chen G."/>
            <person name="Cahoon E.B."/>
            <person name="Gedil M."/>
            <person name="Stanke M."/>
            <person name="Haas B.J."/>
            <person name="Wortman J.R."/>
            <person name="Fraser-Liggett C.M."/>
            <person name="Ravel J."/>
            <person name="Rabinowicz P.D."/>
        </authorList>
    </citation>
    <scope>NUCLEOTIDE SEQUENCE [LARGE SCALE GENOMIC DNA]</scope>
    <source>
        <strain evidence="8">cv. Hale</strain>
    </source>
</reference>
<evidence type="ECO:0000256" key="4">
    <source>
        <dbReference type="PROSITE-ProRule" id="PRU00024"/>
    </source>
</evidence>
<dbReference type="PANTHER" id="PTHR31717:SF108">
    <property type="entry name" value="B BOX-TYPE DOMAIN-CONTAINING PROTEIN"/>
    <property type="match status" value="1"/>
</dbReference>
<feature type="compositionally biased region" description="Acidic residues" evidence="5">
    <location>
        <begin position="86"/>
        <end position="128"/>
    </location>
</feature>
<proteinExistence type="predicted"/>
<evidence type="ECO:0000256" key="5">
    <source>
        <dbReference type="SAM" id="MobiDB-lite"/>
    </source>
</evidence>
<feature type="domain" description="B box-type" evidence="6">
    <location>
        <begin position="1"/>
        <end position="45"/>
    </location>
</feature>
<gene>
    <name evidence="7" type="ORF">RCOM_1256550</name>
</gene>
<dbReference type="EMBL" id="EQ973972">
    <property type="protein sequence ID" value="EEF36632.1"/>
    <property type="molecule type" value="Genomic_DNA"/>
</dbReference>
<dbReference type="InterPro" id="IPR000315">
    <property type="entry name" value="Znf_B-box"/>
</dbReference>
<keyword evidence="8" id="KW-1185">Reference proteome</keyword>
<dbReference type="InterPro" id="IPR049808">
    <property type="entry name" value="CONSTANS-like_Bbox1"/>
</dbReference>
<dbReference type="InParanoid" id="B9SIH7"/>
<feature type="region of interest" description="Disordered" evidence="5">
    <location>
        <begin position="170"/>
        <end position="235"/>
    </location>
</feature>
<evidence type="ECO:0000313" key="8">
    <source>
        <dbReference type="Proteomes" id="UP000008311"/>
    </source>
</evidence>
<dbReference type="GO" id="GO:0008270">
    <property type="term" value="F:zinc ion binding"/>
    <property type="evidence" value="ECO:0007669"/>
    <property type="project" value="UniProtKB-KW"/>
</dbReference>
<accession>B9SIH7</accession>
<evidence type="ECO:0000313" key="7">
    <source>
        <dbReference type="EMBL" id="EEF36632.1"/>
    </source>
</evidence>
<keyword evidence="2 4" id="KW-0863">Zinc-finger</keyword>
<evidence type="ECO:0000259" key="6">
    <source>
        <dbReference type="PROSITE" id="PS50119"/>
    </source>
</evidence>
<evidence type="ECO:0000256" key="1">
    <source>
        <dbReference type="ARBA" id="ARBA00022723"/>
    </source>
</evidence>
<dbReference type="SMART" id="SM00336">
    <property type="entry name" value="BBOX"/>
    <property type="match status" value="1"/>
</dbReference>
<organism evidence="7 8">
    <name type="scientific">Ricinus communis</name>
    <name type="common">Castor bean</name>
    <dbReference type="NCBI Taxonomy" id="3988"/>
    <lineage>
        <taxon>Eukaryota</taxon>
        <taxon>Viridiplantae</taxon>
        <taxon>Streptophyta</taxon>
        <taxon>Embryophyta</taxon>
        <taxon>Tracheophyta</taxon>
        <taxon>Spermatophyta</taxon>
        <taxon>Magnoliopsida</taxon>
        <taxon>eudicotyledons</taxon>
        <taxon>Gunneridae</taxon>
        <taxon>Pentapetalae</taxon>
        <taxon>rosids</taxon>
        <taxon>fabids</taxon>
        <taxon>Malpighiales</taxon>
        <taxon>Euphorbiaceae</taxon>
        <taxon>Acalyphoideae</taxon>
        <taxon>Acalypheae</taxon>
        <taxon>Ricinus</taxon>
    </lineage>
</organism>
<sequence length="268" mass="29820">MKGCELCGGAARMYCESDQASLCWSCDEKVHSANFLVAKHCRNLLCQVCQSPTPWKASGPKLGPTVSICDSCFSLHNSSNNHRDIIDDDGNVEESLEGNDHDDEFDSDDDLYDDDVDEEEEEEEEDGDNQVVPWSVTPPSPPSASSSDSEEEISSRLLGGAKRVRESIAYLDSDDEIGCSSSQMDSGRISGNDEGNSLESFRKLKQRRRIRTEEEEEEDDHHDGQAESRSTAVIDSLKRLQNEMVTNRDNASATILGICRLSRDHHNR</sequence>
<dbReference type="AlphaFoldDB" id="B9SIH7"/>
<dbReference type="PANTHER" id="PTHR31717">
    <property type="entry name" value="ZINC FINGER PROTEIN CONSTANS-LIKE 10"/>
    <property type="match status" value="1"/>
</dbReference>
<dbReference type="Pfam" id="PF00643">
    <property type="entry name" value="zf-B_box"/>
    <property type="match status" value="1"/>
</dbReference>
<protein>
    <submittedName>
        <fullName evidence="7">Transcription factor, putative</fullName>
    </submittedName>
</protein>
<evidence type="ECO:0000256" key="3">
    <source>
        <dbReference type="ARBA" id="ARBA00022833"/>
    </source>
</evidence>
<dbReference type="STRING" id="3988.B9SIH7"/>
<keyword evidence="1" id="KW-0479">Metal-binding</keyword>
<keyword evidence="3" id="KW-0862">Zinc</keyword>
<dbReference type="OrthoDB" id="153872at2759"/>
<dbReference type="CDD" id="cd19821">
    <property type="entry name" value="Bbox1_BBX-like"/>
    <property type="match status" value="1"/>
</dbReference>
<dbReference type="Proteomes" id="UP000008311">
    <property type="component" value="Unassembled WGS sequence"/>
</dbReference>
<dbReference type="eggNOG" id="ENOG502S0GS">
    <property type="taxonomic scope" value="Eukaryota"/>
</dbReference>
<dbReference type="KEGG" id="rcu:8282940"/>
<evidence type="ECO:0000256" key="2">
    <source>
        <dbReference type="ARBA" id="ARBA00022771"/>
    </source>
</evidence>
<dbReference type="OMA" id="NQDHGET"/>
<name>B9SIH7_RICCO</name>